<protein>
    <submittedName>
        <fullName evidence="7">Sigma-54-dependent Fis family transcriptional regulator</fullName>
    </submittedName>
</protein>
<dbReference type="SUPFAM" id="SSF52540">
    <property type="entry name" value="P-loop containing nucleoside triphosphate hydrolases"/>
    <property type="match status" value="1"/>
</dbReference>
<evidence type="ECO:0000313" key="7">
    <source>
        <dbReference type="EMBL" id="RTE64965.1"/>
    </source>
</evidence>
<dbReference type="OrthoDB" id="9804019at2"/>
<evidence type="ECO:0000256" key="1">
    <source>
        <dbReference type="ARBA" id="ARBA00022741"/>
    </source>
</evidence>
<dbReference type="EMBL" id="RQXW01000015">
    <property type="protein sequence ID" value="RTE64965.1"/>
    <property type="molecule type" value="Genomic_DNA"/>
</dbReference>
<organism evidence="7 8">
    <name type="scientific">Amphritea opalescens</name>
    <dbReference type="NCBI Taxonomy" id="2490544"/>
    <lineage>
        <taxon>Bacteria</taxon>
        <taxon>Pseudomonadati</taxon>
        <taxon>Pseudomonadota</taxon>
        <taxon>Gammaproteobacteria</taxon>
        <taxon>Oceanospirillales</taxon>
        <taxon>Oceanospirillaceae</taxon>
        <taxon>Amphritea</taxon>
    </lineage>
</organism>
<keyword evidence="4" id="KW-0238">DNA-binding</keyword>
<dbReference type="PROSITE" id="PS00675">
    <property type="entry name" value="SIGMA54_INTERACT_1"/>
    <property type="match status" value="1"/>
</dbReference>
<keyword evidence="1" id="KW-0547">Nucleotide-binding</keyword>
<dbReference type="Pfam" id="PF25601">
    <property type="entry name" value="AAA_lid_14"/>
    <property type="match status" value="1"/>
</dbReference>
<dbReference type="PANTHER" id="PTHR32071">
    <property type="entry name" value="TRANSCRIPTIONAL REGULATORY PROTEIN"/>
    <property type="match status" value="1"/>
</dbReference>
<keyword evidence="3" id="KW-0805">Transcription regulation</keyword>
<dbReference type="InterPro" id="IPR002078">
    <property type="entry name" value="Sigma_54_int"/>
</dbReference>
<dbReference type="InterPro" id="IPR025944">
    <property type="entry name" value="Sigma_54_int_dom_CS"/>
</dbReference>
<dbReference type="InterPro" id="IPR058031">
    <property type="entry name" value="AAA_lid_NorR"/>
</dbReference>
<dbReference type="PROSITE" id="PS50045">
    <property type="entry name" value="SIGMA54_INTERACT_4"/>
    <property type="match status" value="1"/>
</dbReference>
<dbReference type="InterPro" id="IPR025943">
    <property type="entry name" value="Sigma_54_int_dom_ATP-bd_2"/>
</dbReference>
<dbReference type="Pfam" id="PF20161">
    <property type="entry name" value="VpsR"/>
    <property type="match status" value="1"/>
</dbReference>
<evidence type="ECO:0000256" key="2">
    <source>
        <dbReference type="ARBA" id="ARBA00022840"/>
    </source>
</evidence>
<evidence type="ECO:0000259" key="6">
    <source>
        <dbReference type="PROSITE" id="PS50045"/>
    </source>
</evidence>
<evidence type="ECO:0000313" key="8">
    <source>
        <dbReference type="Proteomes" id="UP000283087"/>
    </source>
</evidence>
<dbReference type="GO" id="GO:0005524">
    <property type="term" value="F:ATP binding"/>
    <property type="evidence" value="ECO:0007669"/>
    <property type="project" value="UniProtKB-KW"/>
</dbReference>
<dbReference type="GO" id="GO:0043565">
    <property type="term" value="F:sequence-specific DNA binding"/>
    <property type="evidence" value="ECO:0007669"/>
    <property type="project" value="InterPro"/>
</dbReference>
<sequence length="463" mass="51498">MEFELRSVLFVVTQDKIDAGQVTSIPDWDVHVAQGLESAALSLANNNYKVGLIQLEDFSNKMLRAVEQLITTDRSMEWIVLTNDECLQKKPFCKFISETCYDFVTLPLDDTGYACLLSTLGHAFGMAGLKQSDSEPNYDEYEMVGSSPAMIKLFSAVRRVANVSAPVLICGESGTGKELVARAIHERSSCADGPFVAVNCGAIPENLIQSELFGYEKGAFTGANKQKLGQIEVASGGTLFLDEVGDLPYDMQVNLLRFLQEKVIQRVGGNEEISVDVRVISATNVDLEAAIKKGRFREDLLYRLNVLQILTPALRDRGGDIELLTKFFFDHFLSEGQGRLKGFSQQALLAIQQHRWPGNVRELINRVRRAIVMCDGRLIQPNDLGLKECAVEESLVMPLKEVRALAEKEAIANAIQNCRQNMTQAAKMLGVSRVTLYRMMEKYALVQPTEASVETDFQKVRPI</sequence>
<dbReference type="PROSITE" id="PS00688">
    <property type="entry name" value="SIGMA54_INTERACT_3"/>
    <property type="match status" value="1"/>
</dbReference>
<dbReference type="PRINTS" id="PR01590">
    <property type="entry name" value="HTHFIS"/>
</dbReference>
<evidence type="ECO:0000256" key="3">
    <source>
        <dbReference type="ARBA" id="ARBA00023015"/>
    </source>
</evidence>
<dbReference type="Gene3D" id="1.10.8.60">
    <property type="match status" value="1"/>
</dbReference>
<dbReference type="InterPro" id="IPR003593">
    <property type="entry name" value="AAA+_ATPase"/>
</dbReference>
<keyword evidence="8" id="KW-1185">Reference proteome</keyword>
<dbReference type="Gene3D" id="1.10.10.60">
    <property type="entry name" value="Homeodomain-like"/>
    <property type="match status" value="1"/>
</dbReference>
<dbReference type="SMART" id="SM00382">
    <property type="entry name" value="AAA"/>
    <property type="match status" value="1"/>
</dbReference>
<dbReference type="InterPro" id="IPR045343">
    <property type="entry name" value="VpsR"/>
</dbReference>
<dbReference type="InterPro" id="IPR009057">
    <property type="entry name" value="Homeodomain-like_sf"/>
</dbReference>
<evidence type="ECO:0000256" key="4">
    <source>
        <dbReference type="ARBA" id="ARBA00023125"/>
    </source>
</evidence>
<dbReference type="InterPro" id="IPR002197">
    <property type="entry name" value="HTH_Fis"/>
</dbReference>
<feature type="domain" description="Sigma-54 factor interaction" evidence="6">
    <location>
        <begin position="143"/>
        <end position="372"/>
    </location>
</feature>
<gene>
    <name evidence="7" type="ORF">EH243_14590</name>
</gene>
<dbReference type="AlphaFoldDB" id="A0A430KNC1"/>
<dbReference type="GO" id="GO:0006355">
    <property type="term" value="P:regulation of DNA-templated transcription"/>
    <property type="evidence" value="ECO:0007669"/>
    <property type="project" value="InterPro"/>
</dbReference>
<dbReference type="InterPro" id="IPR025662">
    <property type="entry name" value="Sigma_54_int_dom_ATP-bd_1"/>
</dbReference>
<keyword evidence="5" id="KW-0804">Transcription</keyword>
<dbReference type="PANTHER" id="PTHR32071:SF120">
    <property type="entry name" value="TRANSCRIPTIONAL REGULATOR-RELATED"/>
    <property type="match status" value="1"/>
</dbReference>
<accession>A0A430KNC1</accession>
<dbReference type="CDD" id="cd00009">
    <property type="entry name" value="AAA"/>
    <property type="match status" value="1"/>
</dbReference>
<evidence type="ECO:0000256" key="5">
    <source>
        <dbReference type="ARBA" id="ARBA00023163"/>
    </source>
</evidence>
<dbReference type="Proteomes" id="UP000283087">
    <property type="component" value="Unassembled WGS sequence"/>
</dbReference>
<name>A0A430KNC1_9GAMM</name>
<dbReference type="FunFam" id="3.40.50.300:FF:000006">
    <property type="entry name" value="DNA-binding transcriptional regulator NtrC"/>
    <property type="match status" value="1"/>
</dbReference>
<comment type="caution">
    <text evidence="7">The sequence shown here is derived from an EMBL/GenBank/DDBJ whole genome shotgun (WGS) entry which is preliminary data.</text>
</comment>
<dbReference type="SUPFAM" id="SSF46689">
    <property type="entry name" value="Homeodomain-like"/>
    <property type="match status" value="1"/>
</dbReference>
<proteinExistence type="predicted"/>
<dbReference type="Pfam" id="PF02954">
    <property type="entry name" value="HTH_8"/>
    <property type="match status" value="1"/>
</dbReference>
<reference evidence="7 8" key="1">
    <citation type="submission" date="2018-11" db="EMBL/GenBank/DDBJ databases">
        <title>The draft genome sequence of Amphritea opalescens ANRC-JH13T.</title>
        <authorList>
            <person name="Fang Z."/>
            <person name="Zhang Y."/>
            <person name="Han X."/>
        </authorList>
    </citation>
    <scope>NUCLEOTIDE SEQUENCE [LARGE SCALE GENOMIC DNA]</scope>
    <source>
        <strain evidence="7 8">ANRC-JH13</strain>
    </source>
</reference>
<dbReference type="Pfam" id="PF00158">
    <property type="entry name" value="Sigma54_activat"/>
    <property type="match status" value="1"/>
</dbReference>
<dbReference type="PROSITE" id="PS00676">
    <property type="entry name" value="SIGMA54_INTERACT_2"/>
    <property type="match status" value="1"/>
</dbReference>
<dbReference type="InterPro" id="IPR027417">
    <property type="entry name" value="P-loop_NTPase"/>
</dbReference>
<dbReference type="Gene3D" id="3.40.50.300">
    <property type="entry name" value="P-loop containing nucleotide triphosphate hydrolases"/>
    <property type="match status" value="1"/>
</dbReference>
<keyword evidence="2" id="KW-0067">ATP-binding</keyword>